<dbReference type="RefSeq" id="WP_005793200.1">
    <property type="nucleotide sequence ID" value="NZ_ACQT01000007.1"/>
</dbReference>
<organism evidence="1 2">
    <name type="scientific">Acidovorax delafieldii 2AN</name>
    <dbReference type="NCBI Taxonomy" id="573060"/>
    <lineage>
        <taxon>Bacteria</taxon>
        <taxon>Pseudomonadati</taxon>
        <taxon>Pseudomonadota</taxon>
        <taxon>Betaproteobacteria</taxon>
        <taxon>Burkholderiales</taxon>
        <taxon>Comamonadaceae</taxon>
        <taxon>Acidovorax</taxon>
    </lineage>
</organism>
<gene>
    <name evidence="1" type="ORF">AcdelDRAFT_0543</name>
</gene>
<sequence>MIALGFPPSAPRVLCIGAHSDDIEIGCAGTLLEWRQRYPALQICWVVMSTDDLRAKEARKSARALLGNKLTQVILGNFNDGYLPAQFSAAKNFLASVRERFIPDVVLTHRLDDRHQDHRLISEMTWQTWRDQLILEYEIPKYEGDLGQPNLYVPLTRKHADHKLRHLMTHFGSQRSKDWFREQVFTGLMHLRGIECRAESGCAEAFHARKVVLGG</sequence>
<dbReference type="PANTHER" id="PTHR12993:SF30">
    <property type="entry name" value="N-ACETYL-ALPHA-D-GLUCOSAMINYL L-MALATE DEACETYLASE 1"/>
    <property type="match status" value="1"/>
</dbReference>
<protein>
    <submittedName>
        <fullName evidence="1">LmbE family protein</fullName>
    </submittedName>
</protein>
<dbReference type="Gene3D" id="3.40.50.10320">
    <property type="entry name" value="LmbE-like"/>
    <property type="match status" value="1"/>
</dbReference>
<accession>C5T0W3</accession>
<evidence type="ECO:0000313" key="2">
    <source>
        <dbReference type="Proteomes" id="UP000003856"/>
    </source>
</evidence>
<dbReference type="Proteomes" id="UP000003856">
    <property type="component" value="Unassembled WGS sequence"/>
</dbReference>
<keyword evidence="2" id="KW-1185">Reference proteome</keyword>
<proteinExistence type="predicted"/>
<dbReference type="PANTHER" id="PTHR12993">
    <property type="entry name" value="N-ACETYLGLUCOSAMINYL-PHOSPHATIDYLINOSITOL DE-N-ACETYLASE-RELATED"/>
    <property type="match status" value="1"/>
</dbReference>
<dbReference type="SUPFAM" id="SSF102588">
    <property type="entry name" value="LmbE-like"/>
    <property type="match status" value="1"/>
</dbReference>
<dbReference type="EMBL" id="ACQT01000007">
    <property type="protein sequence ID" value="EER61921.1"/>
    <property type="molecule type" value="Genomic_DNA"/>
</dbReference>
<name>C5T0W3_ACIDE</name>
<dbReference type="OrthoDB" id="9816564at2"/>
<reference evidence="1 2" key="1">
    <citation type="submission" date="2009-05" db="EMBL/GenBank/DDBJ databases">
        <title>The draft genome of Acidovorax delafieldii 2AN.</title>
        <authorList>
            <consortium name="US DOE Joint Genome Institute (JGI-PGF)"/>
            <person name="Lucas S."/>
            <person name="Copeland A."/>
            <person name="Lapidus A."/>
            <person name="Glavina del Rio T."/>
            <person name="Tice H."/>
            <person name="Bruce D."/>
            <person name="Goodwin L."/>
            <person name="Pitluck S."/>
            <person name="Larimer F."/>
            <person name="Land M.L."/>
            <person name="Hauser L."/>
            <person name="Shelobolina E.S."/>
            <person name="Picardal F."/>
            <person name="Roden E."/>
            <person name="Emerson D."/>
        </authorList>
    </citation>
    <scope>NUCLEOTIDE SEQUENCE [LARGE SCALE GENOMIC DNA]</scope>
    <source>
        <strain evidence="1 2">2AN</strain>
    </source>
</reference>
<dbReference type="GO" id="GO:0016811">
    <property type="term" value="F:hydrolase activity, acting on carbon-nitrogen (but not peptide) bonds, in linear amides"/>
    <property type="evidence" value="ECO:0007669"/>
    <property type="project" value="TreeGrafter"/>
</dbReference>
<evidence type="ECO:0000313" key="1">
    <source>
        <dbReference type="EMBL" id="EER61921.1"/>
    </source>
</evidence>
<comment type="caution">
    <text evidence="1">The sequence shown here is derived from an EMBL/GenBank/DDBJ whole genome shotgun (WGS) entry which is preliminary data.</text>
</comment>
<dbReference type="InterPro" id="IPR003737">
    <property type="entry name" value="GlcNAc_PI_deacetylase-related"/>
</dbReference>
<dbReference type="PATRIC" id="fig|573060.9.peg.4701"/>
<dbReference type="Pfam" id="PF02585">
    <property type="entry name" value="PIG-L"/>
    <property type="match status" value="1"/>
</dbReference>
<dbReference type="InterPro" id="IPR024078">
    <property type="entry name" value="LmbE-like_dom_sf"/>
</dbReference>
<dbReference type="AlphaFoldDB" id="C5T0W3"/>